<evidence type="ECO:0000256" key="3">
    <source>
        <dbReference type="ARBA" id="ARBA00034921"/>
    </source>
</evidence>
<evidence type="ECO:0000313" key="5">
    <source>
        <dbReference type="EMBL" id="CAD7434777.1"/>
    </source>
</evidence>
<dbReference type="EC" id="1.14.11.18" evidence="2"/>
<dbReference type="InterPro" id="IPR008775">
    <property type="entry name" value="Phytyl_CoA_dOase-like"/>
</dbReference>
<reference evidence="5" key="1">
    <citation type="submission" date="2020-11" db="EMBL/GenBank/DDBJ databases">
        <authorList>
            <person name="Tran Van P."/>
        </authorList>
    </citation>
    <scope>NUCLEOTIDE SEQUENCE</scope>
</reference>
<dbReference type="PANTHER" id="PTHR21308">
    <property type="entry name" value="PHYTANOYL-COA ALPHA-HYDROXYLASE"/>
    <property type="match status" value="1"/>
</dbReference>
<dbReference type="InterPro" id="IPR047128">
    <property type="entry name" value="PhyH"/>
</dbReference>
<dbReference type="EMBL" id="OB798228">
    <property type="protein sequence ID" value="CAD7434777.1"/>
    <property type="molecule type" value="Genomic_DNA"/>
</dbReference>
<dbReference type="GO" id="GO:0001561">
    <property type="term" value="P:fatty acid alpha-oxidation"/>
    <property type="evidence" value="ECO:0007669"/>
    <property type="project" value="InterPro"/>
</dbReference>
<name>A0A7R9HUE5_9NEOP</name>
<protein>
    <recommendedName>
        <fullName evidence="2">phytanoyl-CoA dioxygenase</fullName>
        <ecNumber evidence="2">1.14.11.18</ecNumber>
    </recommendedName>
    <alternativeName>
        <fullName evidence="3">Phytanic acid oxidase</fullName>
    </alternativeName>
    <alternativeName>
        <fullName evidence="4">Phytanoyl-CoA alpha-hydroxylase</fullName>
    </alternativeName>
</protein>
<proteinExistence type="inferred from homology"/>
<dbReference type="Gene3D" id="2.60.120.620">
    <property type="entry name" value="q2cbj1_9rhob like domain"/>
    <property type="match status" value="2"/>
</dbReference>
<comment type="similarity">
    <text evidence="1">Belongs to the PhyH family.</text>
</comment>
<dbReference type="SUPFAM" id="SSF51197">
    <property type="entry name" value="Clavaminate synthase-like"/>
    <property type="match status" value="1"/>
</dbReference>
<dbReference type="AlphaFoldDB" id="A0A7R9HUE5"/>
<dbReference type="PANTHER" id="PTHR21308:SF1">
    <property type="entry name" value="PHYTANOYL-COA DIOXYGENASE, PEROXISOMAL"/>
    <property type="match status" value="1"/>
</dbReference>
<organism evidence="5">
    <name type="scientific">Timema monikensis</name>
    <dbReference type="NCBI Taxonomy" id="170555"/>
    <lineage>
        <taxon>Eukaryota</taxon>
        <taxon>Metazoa</taxon>
        <taxon>Ecdysozoa</taxon>
        <taxon>Arthropoda</taxon>
        <taxon>Hexapoda</taxon>
        <taxon>Insecta</taxon>
        <taxon>Pterygota</taxon>
        <taxon>Neoptera</taxon>
        <taxon>Polyneoptera</taxon>
        <taxon>Phasmatodea</taxon>
        <taxon>Timematodea</taxon>
        <taxon>Timematoidea</taxon>
        <taxon>Timematidae</taxon>
        <taxon>Timema</taxon>
    </lineage>
</organism>
<dbReference type="GO" id="GO:0048244">
    <property type="term" value="F:phytanoyl-CoA dioxygenase activity"/>
    <property type="evidence" value="ECO:0007669"/>
    <property type="project" value="UniProtKB-EC"/>
</dbReference>
<evidence type="ECO:0000256" key="2">
    <source>
        <dbReference type="ARBA" id="ARBA00034809"/>
    </source>
</evidence>
<evidence type="ECO:0000256" key="1">
    <source>
        <dbReference type="ARBA" id="ARBA00005830"/>
    </source>
</evidence>
<sequence>MREGGLSSNNLWPALSGSVPTVSILVLCVCMCINIPGQWPRWTIDIDLFQKQHCEHDDYAVQGVNLVGIPYQKYQRKVNAVGMRYLRNVCWKTCMDRVSNEWELKECGLKGNTTGQYEGRALRWFVVRMNVKLVTEEIYEGRTNVKKRNTTRCMDVVEEKEECKDSTSVAIPQFMKKIHKSLYGTVRFTVPATWCLTVCACAHRMRVGRKVGLPGRESTVALAVLALLGSGAVVKRHLSQIIAALPCSSQNISSPKESRWAMPDPPDSSIYGGEQDISYRGSLGIAHTQPHHWVLTRFDGRLALTPLLSRRSSDGEIKTPHDTSVSDAVCTEFLYTLNNSRLSWYQRKFYDDNGFLLIRRLVDDDVLDACSSPMAALVLTDSSQLTSHSQHSDIYLHFDRQNQRFVDICEGRVPKGNMILMKDISLINTGVTGEFLYNKVQDIVWDEVMTKYIFLPKLLDYVECFTGPNIMAIHTMLINKPPDSGKMTSIHPLHQDLHYFPFRPADRIVAAWTAMEKVTMDNGCLVVIPGTHKGKLEQHDYPETENGVNKGYHGVKGFEDLPLVTLEMDKGDTVFFHPKLVHGSGVNKTKGFRKAISSHYASSDCHCIEVKGTTQEKVSQEIEEMAKKRGFELDYQTLWKMRSRVVRGVQSSL</sequence>
<gene>
    <name evidence="5" type="ORF">TMSB3V08_LOCUS11427</name>
</gene>
<evidence type="ECO:0000256" key="4">
    <source>
        <dbReference type="ARBA" id="ARBA00034924"/>
    </source>
</evidence>
<dbReference type="Pfam" id="PF05721">
    <property type="entry name" value="PhyH"/>
    <property type="match status" value="1"/>
</dbReference>
<accession>A0A7R9HUE5</accession>